<evidence type="ECO:0000313" key="2">
    <source>
        <dbReference type="Proteomes" id="UP000789375"/>
    </source>
</evidence>
<keyword evidence="2" id="KW-1185">Reference proteome</keyword>
<dbReference type="Proteomes" id="UP000789375">
    <property type="component" value="Unassembled WGS sequence"/>
</dbReference>
<feature type="non-terminal residue" evidence="1">
    <location>
        <position position="389"/>
    </location>
</feature>
<protein>
    <submittedName>
        <fullName evidence="1">9227_t:CDS:1</fullName>
    </submittedName>
</protein>
<accession>A0A9N9C4P4</accession>
<name>A0A9N9C4P4_FUNMO</name>
<sequence>MDYFKQTSPNEYRFLDYYLHCQKQDDFTYSFRREADKLQRCLTLLAYDKSEDVRIGTARLLSSFEGHRTKYEDVNIFWKQIESENSIDSAEIRWYCCTALTSVEEKMKQNRKCASVDEERFPKINKYVTPTRELPSDNSPTLPHRKRMREDLQPNLVETVGRSATKIYLQIVKIYFTILDTLLNDPYVFVDENNKETKLTEMEFVLKTVAPVMDIIFSDINHLVRLRWGETVSKASTACRKIDLKIETRGQCIELSHTECARSPTPAKICILDNILKRNISDQAVEDSAVFAFQFAGLYGQLLAVDLFDNGLYFCLEGPDFKFPSQLPNIKPLRQTLEERIIQKATILLQFDTQINPYKKIFHSIDEKQPEPKHKKIKFIRSTYFTPRK</sequence>
<comment type="caution">
    <text evidence="1">The sequence shown here is derived from an EMBL/GenBank/DDBJ whole genome shotgun (WGS) entry which is preliminary data.</text>
</comment>
<dbReference type="EMBL" id="CAJVPP010002183">
    <property type="protein sequence ID" value="CAG8590631.1"/>
    <property type="molecule type" value="Genomic_DNA"/>
</dbReference>
<evidence type="ECO:0000313" key="1">
    <source>
        <dbReference type="EMBL" id="CAG8590631.1"/>
    </source>
</evidence>
<proteinExistence type="predicted"/>
<gene>
    <name evidence="1" type="ORF">FMOSSE_LOCUS8419</name>
</gene>
<organism evidence="1 2">
    <name type="scientific">Funneliformis mosseae</name>
    <name type="common">Endomycorrhizal fungus</name>
    <name type="synonym">Glomus mosseae</name>
    <dbReference type="NCBI Taxonomy" id="27381"/>
    <lineage>
        <taxon>Eukaryota</taxon>
        <taxon>Fungi</taxon>
        <taxon>Fungi incertae sedis</taxon>
        <taxon>Mucoromycota</taxon>
        <taxon>Glomeromycotina</taxon>
        <taxon>Glomeromycetes</taxon>
        <taxon>Glomerales</taxon>
        <taxon>Glomeraceae</taxon>
        <taxon>Funneliformis</taxon>
    </lineage>
</organism>
<dbReference type="AlphaFoldDB" id="A0A9N9C4P4"/>
<reference evidence="1" key="1">
    <citation type="submission" date="2021-06" db="EMBL/GenBank/DDBJ databases">
        <authorList>
            <person name="Kallberg Y."/>
            <person name="Tangrot J."/>
            <person name="Rosling A."/>
        </authorList>
    </citation>
    <scope>NUCLEOTIDE SEQUENCE</scope>
    <source>
        <strain evidence="1">87-6 pot B 2015</strain>
    </source>
</reference>